<keyword evidence="6 11" id="KW-0592">Phosphate transport</keyword>
<evidence type="ECO:0000256" key="9">
    <source>
        <dbReference type="ARBA" id="ARBA00023136"/>
    </source>
</evidence>
<keyword evidence="8 10" id="KW-1133">Transmembrane helix</keyword>
<keyword evidence="4" id="KW-1003">Cell membrane</keyword>
<evidence type="ECO:0000313" key="13">
    <source>
        <dbReference type="EMBL" id="AWH88839.1"/>
    </source>
</evidence>
<dbReference type="EMBL" id="CP029185">
    <property type="protein sequence ID" value="AWH88839.1"/>
    <property type="molecule type" value="Genomic_DNA"/>
</dbReference>
<dbReference type="Gene3D" id="1.10.3720.10">
    <property type="entry name" value="MetI-like"/>
    <property type="match status" value="1"/>
</dbReference>
<keyword evidence="3 10" id="KW-0813">Transport</keyword>
<evidence type="ECO:0000256" key="3">
    <source>
        <dbReference type="ARBA" id="ARBA00022448"/>
    </source>
</evidence>
<dbReference type="GO" id="GO:0005886">
    <property type="term" value="C:plasma membrane"/>
    <property type="evidence" value="ECO:0007669"/>
    <property type="project" value="UniProtKB-SubCell"/>
</dbReference>
<dbReference type="RefSeq" id="WP_108900895.1">
    <property type="nucleotide sequence ID" value="NZ_CP029185.2"/>
</dbReference>
<evidence type="ECO:0000256" key="5">
    <source>
        <dbReference type="ARBA" id="ARBA00022519"/>
    </source>
</evidence>
<dbReference type="OrthoDB" id="9785113at2"/>
<evidence type="ECO:0000313" key="14">
    <source>
        <dbReference type="Proteomes" id="UP000244908"/>
    </source>
</evidence>
<evidence type="ECO:0000256" key="8">
    <source>
        <dbReference type="ARBA" id="ARBA00022989"/>
    </source>
</evidence>
<evidence type="ECO:0000256" key="7">
    <source>
        <dbReference type="ARBA" id="ARBA00022692"/>
    </source>
</evidence>
<evidence type="ECO:0000256" key="11">
    <source>
        <dbReference type="RuleBase" id="RU363054"/>
    </source>
</evidence>
<keyword evidence="14" id="KW-1185">Reference proteome</keyword>
<feature type="transmembrane region" description="Helical" evidence="10">
    <location>
        <begin position="69"/>
        <end position="100"/>
    </location>
</feature>
<comment type="similarity">
    <text evidence="2 11">Belongs to the binding-protein-dependent transport system permease family. CysTW subfamily.</text>
</comment>
<evidence type="ECO:0000256" key="10">
    <source>
        <dbReference type="RuleBase" id="RU363032"/>
    </source>
</evidence>
<feature type="transmembrane region" description="Helical" evidence="10">
    <location>
        <begin position="112"/>
        <end position="140"/>
    </location>
</feature>
<evidence type="ECO:0000259" key="12">
    <source>
        <dbReference type="PROSITE" id="PS50928"/>
    </source>
</evidence>
<keyword evidence="7 10" id="KW-0812">Transmembrane</keyword>
<keyword evidence="5 11" id="KW-0997">Cell inner membrane</keyword>
<dbReference type="PANTHER" id="PTHR30425:SF1">
    <property type="entry name" value="PHOSPHATE TRANSPORT SYSTEM PERMEASE PROTEIN PSTC"/>
    <property type="match status" value="1"/>
</dbReference>
<organism evidence="13 14">
    <name type="scientific">Limnobaculum parvum</name>
    <dbReference type="NCBI Taxonomy" id="2172103"/>
    <lineage>
        <taxon>Bacteria</taxon>
        <taxon>Pseudomonadati</taxon>
        <taxon>Pseudomonadota</taxon>
        <taxon>Gammaproteobacteria</taxon>
        <taxon>Enterobacterales</taxon>
        <taxon>Budviciaceae</taxon>
        <taxon>Limnobaculum</taxon>
    </lineage>
</organism>
<keyword evidence="9 10" id="KW-0472">Membrane</keyword>
<evidence type="ECO:0000256" key="1">
    <source>
        <dbReference type="ARBA" id="ARBA00004429"/>
    </source>
</evidence>
<gene>
    <name evidence="13" type="primary">pstC</name>
    <name evidence="13" type="ORF">HYN51_09935</name>
</gene>
<dbReference type="AlphaFoldDB" id="A0A2Y9TZG2"/>
<feature type="transmembrane region" description="Helical" evidence="10">
    <location>
        <begin position="160"/>
        <end position="186"/>
    </location>
</feature>
<dbReference type="NCBIfam" id="NF008435">
    <property type="entry name" value="PRK11275.1"/>
    <property type="match status" value="1"/>
</dbReference>
<dbReference type="SUPFAM" id="SSF161098">
    <property type="entry name" value="MetI-like"/>
    <property type="match status" value="1"/>
</dbReference>
<dbReference type="NCBIfam" id="TIGR02138">
    <property type="entry name" value="phosphate_pstC"/>
    <property type="match status" value="1"/>
</dbReference>
<comment type="subcellular location">
    <subcellularLocation>
        <location evidence="1 11">Cell inner membrane</location>
        <topology evidence="1 11">Multi-pass membrane protein</topology>
    </subcellularLocation>
    <subcellularLocation>
        <location evidence="10">Cell membrane</location>
        <topology evidence="10">Multi-pass membrane protein</topology>
    </subcellularLocation>
</comment>
<name>A0A2Y9TZG2_9GAMM</name>
<proteinExistence type="inferred from homology"/>
<dbReference type="InterPro" id="IPR035906">
    <property type="entry name" value="MetI-like_sf"/>
</dbReference>
<comment type="function">
    <text evidence="11">Part of the binding-protein-dependent transport system for phosphate; probably responsible for the translocation of the substrate across the membrane.</text>
</comment>
<evidence type="ECO:0000256" key="6">
    <source>
        <dbReference type="ARBA" id="ARBA00022592"/>
    </source>
</evidence>
<accession>A0A2Y9TZG2</accession>
<evidence type="ECO:0000256" key="2">
    <source>
        <dbReference type="ARBA" id="ARBA00007069"/>
    </source>
</evidence>
<dbReference type="InterPro" id="IPR051124">
    <property type="entry name" value="Phosphate_Transport_Permease"/>
</dbReference>
<dbReference type="GO" id="GO:0006817">
    <property type="term" value="P:phosphate ion transport"/>
    <property type="evidence" value="ECO:0007669"/>
    <property type="project" value="UniProtKB-KW"/>
</dbReference>
<feature type="transmembrane region" description="Helical" evidence="10">
    <location>
        <begin position="290"/>
        <end position="309"/>
    </location>
</feature>
<dbReference type="InterPro" id="IPR011864">
    <property type="entry name" value="Phosphate_PstC"/>
</dbReference>
<dbReference type="InterPro" id="IPR000515">
    <property type="entry name" value="MetI-like"/>
</dbReference>
<evidence type="ECO:0000256" key="4">
    <source>
        <dbReference type="ARBA" id="ARBA00022475"/>
    </source>
</evidence>
<dbReference type="CDD" id="cd06261">
    <property type="entry name" value="TM_PBP2"/>
    <property type="match status" value="1"/>
</dbReference>
<dbReference type="Pfam" id="PF00528">
    <property type="entry name" value="BPD_transp_1"/>
    <property type="match status" value="1"/>
</dbReference>
<protein>
    <recommendedName>
        <fullName evidence="11">Phosphate transport system permease protein</fullName>
    </recommendedName>
</protein>
<dbReference type="Proteomes" id="UP000244908">
    <property type="component" value="Chromosome"/>
</dbReference>
<dbReference type="KEGG" id="lpv:HYN51_09935"/>
<feature type="domain" description="ABC transmembrane type-1" evidence="12">
    <location>
        <begin position="75"/>
        <end position="305"/>
    </location>
</feature>
<feature type="transmembrane region" description="Helical" evidence="10">
    <location>
        <begin position="21"/>
        <end position="49"/>
    </location>
</feature>
<sequence length="318" mass="34179">MAVHKPVMKAPGKKGDIIFGALVKLAALITLLLLGGIIISLVIASWPSIQKFGISFLWHKEWDAPADEFGALVPIYGTIVTSIIALLIAVPVSFGIALFLTELSPKWLKRPLGIAIELLAAIPSIVYGMWGLFIFAPLFAEYFQQPVGDVVANIPIISTLFSGPAFGIGILAAGIILAIMIIPYIAAVMRDVFEQTPTLLKESAYGIGCTTWEVIRNIVLPYTKNGVIGGIMLGLGRALGETMAVTFIIGNTYQLDSFSLYMPGNSITSALANEFAEAESGLHTAALMELGLILFVITFIVLSLSKLMILRLNKNEGR</sequence>
<feature type="transmembrane region" description="Helical" evidence="10">
    <location>
        <begin position="226"/>
        <end position="249"/>
    </location>
</feature>
<reference evidence="13 14" key="1">
    <citation type="journal article" date="2019" name="Int. J. Syst. Evol. Microbiol.">
        <title>Limnobaculum parvum gen. nov., sp. nov., isolated from a freshwater lake.</title>
        <authorList>
            <person name="Baek C."/>
            <person name="Shin S.K."/>
            <person name="Yi H."/>
        </authorList>
    </citation>
    <scope>NUCLEOTIDE SEQUENCE [LARGE SCALE GENOMIC DNA]</scope>
    <source>
        <strain evidence="13 14">HYN0051</strain>
    </source>
</reference>
<dbReference type="PANTHER" id="PTHR30425">
    <property type="entry name" value="PHOSPHATE TRANSPORT SYSTEM PERMEASE PROTEIN PST"/>
    <property type="match status" value="1"/>
</dbReference>
<dbReference type="GO" id="GO:0005315">
    <property type="term" value="F:phosphate transmembrane transporter activity"/>
    <property type="evidence" value="ECO:0007669"/>
    <property type="project" value="InterPro"/>
</dbReference>
<dbReference type="PROSITE" id="PS50928">
    <property type="entry name" value="ABC_TM1"/>
    <property type="match status" value="1"/>
</dbReference>